<keyword evidence="2" id="KW-1185">Reference proteome</keyword>
<dbReference type="Proteomes" id="UP001153332">
    <property type="component" value="Unassembled WGS sequence"/>
</dbReference>
<name>A0ACC2JQ78_9PEZI</name>
<evidence type="ECO:0000313" key="1">
    <source>
        <dbReference type="EMBL" id="KAJ8129635.1"/>
    </source>
</evidence>
<gene>
    <name evidence="1" type="ORF">O1611_g3994</name>
</gene>
<organism evidence="1 2">
    <name type="scientific">Lasiodiplodia mahajangana</name>
    <dbReference type="NCBI Taxonomy" id="1108764"/>
    <lineage>
        <taxon>Eukaryota</taxon>
        <taxon>Fungi</taxon>
        <taxon>Dikarya</taxon>
        <taxon>Ascomycota</taxon>
        <taxon>Pezizomycotina</taxon>
        <taxon>Dothideomycetes</taxon>
        <taxon>Dothideomycetes incertae sedis</taxon>
        <taxon>Botryosphaeriales</taxon>
        <taxon>Botryosphaeriaceae</taxon>
        <taxon>Lasiodiplodia</taxon>
    </lineage>
</organism>
<evidence type="ECO:0000313" key="2">
    <source>
        <dbReference type="Proteomes" id="UP001153332"/>
    </source>
</evidence>
<proteinExistence type="predicted"/>
<dbReference type="EMBL" id="JAPUUL010000703">
    <property type="protein sequence ID" value="KAJ8129635.1"/>
    <property type="molecule type" value="Genomic_DNA"/>
</dbReference>
<comment type="caution">
    <text evidence="1">The sequence shown here is derived from an EMBL/GenBank/DDBJ whole genome shotgun (WGS) entry which is preliminary data.</text>
</comment>
<protein>
    <submittedName>
        <fullName evidence="1">Uncharacterized protein</fullName>
    </submittedName>
</protein>
<reference evidence="1" key="1">
    <citation type="submission" date="2022-12" db="EMBL/GenBank/DDBJ databases">
        <title>Genome Sequence of Lasiodiplodia mahajangana.</title>
        <authorList>
            <person name="Buettner E."/>
        </authorList>
    </citation>
    <scope>NUCLEOTIDE SEQUENCE</scope>
    <source>
        <strain evidence="1">VT137</strain>
    </source>
</reference>
<accession>A0ACC2JQ78</accession>
<sequence>MTDLPDETVVIFQGETTFEYEEWEGPLFAVSGSNIKVAGEASGGSILNGNGPSYWDGEGGNGGKTKPKFFQAHDLTDSLIENLEILNPPVQVFSINGVSNLELAYITIDASAGDSLGEYATVYNQDDCVAVNSGTGITFRNGYCSGGHGLSIGSVGGRSDNTVSNVSFTTSTVTKSVNGIRIKAIEGDTGTISNVLYDDITLSSISKYGILIEQNYDGGDLDGGTASSGIPITDLTVKNIVGSGAVSSSGYDVVITCGSGACSGWTWSSVAVTGGKTYSKCTNVPSVTSCS</sequence>